<proteinExistence type="predicted"/>
<name>X1MNC0_9ZZZZ</name>
<comment type="caution">
    <text evidence="1">The sequence shown here is derived from an EMBL/GenBank/DDBJ whole genome shotgun (WGS) entry which is preliminary data.</text>
</comment>
<organism evidence="1">
    <name type="scientific">marine sediment metagenome</name>
    <dbReference type="NCBI Taxonomy" id="412755"/>
    <lineage>
        <taxon>unclassified sequences</taxon>
        <taxon>metagenomes</taxon>
        <taxon>ecological metagenomes</taxon>
    </lineage>
</organism>
<reference evidence="1" key="1">
    <citation type="journal article" date="2014" name="Front. Microbiol.">
        <title>High frequency of phylogenetically diverse reductive dehalogenase-homologous genes in deep subseafloor sedimentary metagenomes.</title>
        <authorList>
            <person name="Kawai M."/>
            <person name="Futagami T."/>
            <person name="Toyoda A."/>
            <person name="Takaki Y."/>
            <person name="Nishi S."/>
            <person name="Hori S."/>
            <person name="Arai W."/>
            <person name="Tsubouchi T."/>
            <person name="Morono Y."/>
            <person name="Uchiyama I."/>
            <person name="Ito T."/>
            <person name="Fujiyama A."/>
            <person name="Inagaki F."/>
            <person name="Takami H."/>
        </authorList>
    </citation>
    <scope>NUCLEOTIDE SEQUENCE</scope>
    <source>
        <strain evidence="1">Expedition CK06-06</strain>
    </source>
</reference>
<dbReference type="AlphaFoldDB" id="X1MNC0"/>
<protein>
    <submittedName>
        <fullName evidence="1">Uncharacterized protein</fullName>
    </submittedName>
</protein>
<dbReference type="EMBL" id="BARV01029560">
    <property type="protein sequence ID" value="GAI32818.1"/>
    <property type="molecule type" value="Genomic_DNA"/>
</dbReference>
<sequence length="49" mass="5752">MDAVLRAIEIRRFLSEATDLCRRRYPNLGSKRVVSKKSYKLERLRITAA</sequence>
<evidence type="ECO:0000313" key="1">
    <source>
        <dbReference type="EMBL" id="GAI32818.1"/>
    </source>
</evidence>
<gene>
    <name evidence="1" type="ORF">S06H3_47106</name>
</gene>
<accession>X1MNC0</accession>